<dbReference type="EMBL" id="CACRXK020001800">
    <property type="protein sequence ID" value="CAB3991165.1"/>
    <property type="molecule type" value="Genomic_DNA"/>
</dbReference>
<evidence type="ECO:0000256" key="2">
    <source>
        <dbReference type="ARBA" id="ARBA00012417"/>
    </source>
</evidence>
<dbReference type="Proteomes" id="UP001152795">
    <property type="component" value="Unassembled WGS sequence"/>
</dbReference>
<dbReference type="AlphaFoldDB" id="A0A6S7GHP1"/>
<evidence type="ECO:0000256" key="7">
    <source>
        <dbReference type="ARBA" id="ARBA00023125"/>
    </source>
</evidence>
<protein>
    <recommendedName>
        <fullName evidence="2">DNA-directed DNA polymerase</fullName>
        <ecNumber evidence="2">2.7.7.7</ecNumber>
    </recommendedName>
</protein>
<keyword evidence="10" id="KW-1185">Reference proteome</keyword>
<organism evidence="9 10">
    <name type="scientific">Paramuricea clavata</name>
    <name type="common">Red gorgonian</name>
    <name type="synonym">Violescent sea-whip</name>
    <dbReference type="NCBI Taxonomy" id="317549"/>
    <lineage>
        <taxon>Eukaryota</taxon>
        <taxon>Metazoa</taxon>
        <taxon>Cnidaria</taxon>
        <taxon>Anthozoa</taxon>
        <taxon>Octocorallia</taxon>
        <taxon>Malacalcyonacea</taxon>
        <taxon>Plexauridae</taxon>
        <taxon>Paramuricea</taxon>
    </lineage>
</organism>
<evidence type="ECO:0000256" key="5">
    <source>
        <dbReference type="ARBA" id="ARBA00022705"/>
    </source>
</evidence>
<keyword evidence="7" id="KW-0238">DNA-binding</keyword>
<proteinExistence type="inferred from homology"/>
<evidence type="ECO:0000256" key="3">
    <source>
        <dbReference type="ARBA" id="ARBA00022679"/>
    </source>
</evidence>
<evidence type="ECO:0000256" key="6">
    <source>
        <dbReference type="ARBA" id="ARBA00022932"/>
    </source>
</evidence>
<name>A0A6S7GHP1_PARCT</name>
<dbReference type="GO" id="GO:0003677">
    <property type="term" value="F:DNA binding"/>
    <property type="evidence" value="ECO:0007669"/>
    <property type="project" value="UniProtKB-KW"/>
</dbReference>
<accession>A0A6S7GHP1</accession>
<dbReference type="InterPro" id="IPR004868">
    <property type="entry name" value="DNA-dir_DNA_pol_B_mt/vir"/>
</dbReference>
<comment type="catalytic activity">
    <reaction evidence="8">
        <text>DNA(n) + a 2'-deoxyribonucleoside 5'-triphosphate = DNA(n+1) + diphosphate</text>
        <dbReference type="Rhea" id="RHEA:22508"/>
        <dbReference type="Rhea" id="RHEA-COMP:17339"/>
        <dbReference type="Rhea" id="RHEA-COMP:17340"/>
        <dbReference type="ChEBI" id="CHEBI:33019"/>
        <dbReference type="ChEBI" id="CHEBI:61560"/>
        <dbReference type="ChEBI" id="CHEBI:173112"/>
        <dbReference type="EC" id="2.7.7.7"/>
    </reaction>
</comment>
<sequence length="243" mass="28172">MTAHHTKEQKELLKQKGVYPYEYMDSFNKLGKASLPPKIKLFSKLNDEDISDADYERAQSVWKTFNMQTMRDYHDLYLKTDVLLLADVMENFRKVCKTNYGLDPLWYYTAPGLAWDAALKLTEVELELISDPDMYLFIDKGIRGGISTITKRYAKANNKYIGLPKIPESVVECLKKLYVTIRKDPKDLNEKLDALEVEVEDIMKNHDDANVEFVNRYLNKNLTKWVKVVYLNGSSGTSFLNCK</sequence>
<comment type="similarity">
    <text evidence="1">Belongs to the DNA polymerase type-B family.</text>
</comment>
<keyword evidence="3" id="KW-0808">Transferase</keyword>
<gene>
    <name evidence="9" type="ORF">PACLA_8A075253</name>
</gene>
<keyword evidence="5" id="KW-0235">DNA replication</keyword>
<dbReference type="EC" id="2.7.7.7" evidence="2"/>
<reference evidence="9" key="1">
    <citation type="submission" date="2020-04" db="EMBL/GenBank/DDBJ databases">
        <authorList>
            <person name="Alioto T."/>
            <person name="Alioto T."/>
            <person name="Gomez Garrido J."/>
        </authorList>
    </citation>
    <scope>NUCLEOTIDE SEQUENCE</scope>
    <source>
        <strain evidence="9">A484AB</strain>
    </source>
</reference>
<keyword evidence="4" id="KW-0548">Nucleotidyltransferase</keyword>
<evidence type="ECO:0000256" key="4">
    <source>
        <dbReference type="ARBA" id="ARBA00022695"/>
    </source>
</evidence>
<dbReference type="GO" id="GO:0000166">
    <property type="term" value="F:nucleotide binding"/>
    <property type="evidence" value="ECO:0007669"/>
    <property type="project" value="InterPro"/>
</dbReference>
<evidence type="ECO:0000313" key="9">
    <source>
        <dbReference type="EMBL" id="CAB3991165.1"/>
    </source>
</evidence>
<evidence type="ECO:0000256" key="1">
    <source>
        <dbReference type="ARBA" id="ARBA00005755"/>
    </source>
</evidence>
<dbReference type="PANTHER" id="PTHR31511">
    <property type="entry name" value="PROTEIN CBG23764"/>
    <property type="match status" value="1"/>
</dbReference>
<dbReference type="OrthoDB" id="6600976at2759"/>
<comment type="caution">
    <text evidence="9">The sequence shown here is derived from an EMBL/GenBank/DDBJ whole genome shotgun (WGS) entry which is preliminary data.</text>
</comment>
<dbReference type="GO" id="GO:0003887">
    <property type="term" value="F:DNA-directed DNA polymerase activity"/>
    <property type="evidence" value="ECO:0007669"/>
    <property type="project" value="UniProtKB-KW"/>
</dbReference>
<keyword evidence="6" id="KW-0239">DNA-directed DNA polymerase</keyword>
<evidence type="ECO:0000313" key="10">
    <source>
        <dbReference type="Proteomes" id="UP001152795"/>
    </source>
</evidence>
<evidence type="ECO:0000256" key="8">
    <source>
        <dbReference type="ARBA" id="ARBA00049244"/>
    </source>
</evidence>
<dbReference type="PANTHER" id="PTHR31511:SF12">
    <property type="entry name" value="RHO TERMINATION FACTOR N-TERMINAL DOMAIN-CONTAINING PROTEIN"/>
    <property type="match status" value="1"/>
</dbReference>
<dbReference type="GO" id="GO:0006260">
    <property type="term" value="P:DNA replication"/>
    <property type="evidence" value="ECO:0007669"/>
    <property type="project" value="UniProtKB-KW"/>
</dbReference>
<dbReference type="Pfam" id="PF03175">
    <property type="entry name" value="DNA_pol_B_2"/>
    <property type="match status" value="1"/>
</dbReference>